<organism evidence="10 11">
    <name type="scientific">Rhodococcus zopfii</name>
    <dbReference type="NCBI Taxonomy" id="43772"/>
    <lineage>
        <taxon>Bacteria</taxon>
        <taxon>Bacillati</taxon>
        <taxon>Actinomycetota</taxon>
        <taxon>Actinomycetes</taxon>
        <taxon>Mycobacteriales</taxon>
        <taxon>Nocardiaceae</taxon>
        <taxon>Rhodococcus</taxon>
    </lineage>
</organism>
<dbReference type="RefSeq" id="WP_072811191.1">
    <property type="nucleotide sequence ID" value="NZ_JAHWLX010000037.1"/>
</dbReference>
<dbReference type="Gene3D" id="1.10.287.130">
    <property type="match status" value="1"/>
</dbReference>
<dbReference type="InterPro" id="IPR003661">
    <property type="entry name" value="HisK_dim/P_dom"/>
</dbReference>
<dbReference type="PANTHER" id="PTHR45453:SF1">
    <property type="entry name" value="PHOSPHATE REGULON SENSOR PROTEIN PHOR"/>
    <property type="match status" value="1"/>
</dbReference>
<feature type="domain" description="Histidine kinase" evidence="9">
    <location>
        <begin position="157"/>
        <end position="373"/>
    </location>
</feature>
<dbReference type="SMART" id="SM00388">
    <property type="entry name" value="HisKA"/>
    <property type="match status" value="1"/>
</dbReference>
<protein>
    <recommendedName>
        <fullName evidence="8">Sensor-like histidine kinase SenX3</fullName>
        <ecNumber evidence="3">2.7.13.3</ecNumber>
    </recommendedName>
</protein>
<dbReference type="CDD" id="cd00075">
    <property type="entry name" value="HATPase"/>
    <property type="match status" value="1"/>
</dbReference>
<evidence type="ECO:0000313" key="11">
    <source>
        <dbReference type="Proteomes" id="UP001275440"/>
    </source>
</evidence>
<sequence>MSVLQGVLLAGLAAVVGVAVGAGLMWIARSRNSGPDQSELTMAQVLDRVVFSASTGIAVVDKFHDVILFNPRAEDLGLVRDRLIDDRAWVAANRVLDRDQVVELDLSGKNPRGRDRIAVRGLARRLFDNDPRFVVLYAYDDSEMVRMEATRRDFVANVSHELKTPVGAIALLAEALLESVDDPDTVRHFGQRVQSEAHRLGNMVTELISLSKLQGAEKLPDLEIVDVDTVVEEALERTALTAENADIAVATDRATGYEVLGDQSLLVTALTNLIENAIAYSPKGSPVSVSRSLRDGRVAISVTDRGIGIAKEDQERVFERFFRVDKARSRATGGTGLGLAIVKHVAANHNGEIVLWSRPGTGSTFTLLIPAHFESGTDEDLAPAGHEAGAGQR</sequence>
<dbReference type="CDD" id="cd00082">
    <property type="entry name" value="HisKA"/>
    <property type="match status" value="1"/>
</dbReference>
<evidence type="ECO:0000259" key="9">
    <source>
        <dbReference type="PROSITE" id="PS50109"/>
    </source>
</evidence>
<evidence type="ECO:0000256" key="4">
    <source>
        <dbReference type="ARBA" id="ARBA00022553"/>
    </source>
</evidence>
<dbReference type="SMART" id="SM00387">
    <property type="entry name" value="HATPase_c"/>
    <property type="match status" value="1"/>
</dbReference>
<comment type="caution">
    <text evidence="10">The sequence shown here is derived from an EMBL/GenBank/DDBJ whole genome shotgun (WGS) entry which is preliminary data.</text>
</comment>
<proteinExistence type="predicted"/>
<reference evidence="10 11" key="1">
    <citation type="submission" date="2019-10" db="EMBL/GenBank/DDBJ databases">
        <title>Draft Genome Assembly of Rhodococcus zopfii DSM44189.</title>
        <authorList>
            <person name="Sutton J.M."/>
            <person name="Akob D.M."/>
            <person name="Bushman T.J."/>
        </authorList>
    </citation>
    <scope>NUCLEOTIDE SEQUENCE [LARGE SCALE GENOMIC DNA]</scope>
    <source>
        <strain evidence="10 11">DSM 44189</strain>
    </source>
</reference>
<dbReference type="Pfam" id="PF00512">
    <property type="entry name" value="HisKA"/>
    <property type="match status" value="1"/>
</dbReference>
<dbReference type="InterPro" id="IPR003594">
    <property type="entry name" value="HATPase_dom"/>
</dbReference>
<dbReference type="GO" id="GO:0016301">
    <property type="term" value="F:kinase activity"/>
    <property type="evidence" value="ECO:0007669"/>
    <property type="project" value="UniProtKB-KW"/>
</dbReference>
<keyword evidence="5" id="KW-0808">Transferase</keyword>
<dbReference type="SUPFAM" id="SSF55874">
    <property type="entry name" value="ATPase domain of HSP90 chaperone/DNA topoisomerase II/histidine kinase"/>
    <property type="match status" value="1"/>
</dbReference>
<evidence type="ECO:0000256" key="3">
    <source>
        <dbReference type="ARBA" id="ARBA00012438"/>
    </source>
</evidence>
<comment type="subcellular location">
    <subcellularLocation>
        <location evidence="2">Cell membrane</location>
    </subcellularLocation>
</comment>
<dbReference type="EC" id="2.7.13.3" evidence="3"/>
<dbReference type="PANTHER" id="PTHR45453">
    <property type="entry name" value="PHOSPHATE REGULON SENSOR PROTEIN PHOR"/>
    <property type="match status" value="1"/>
</dbReference>
<dbReference type="PRINTS" id="PR00344">
    <property type="entry name" value="BCTRLSENSOR"/>
</dbReference>
<evidence type="ECO:0000256" key="2">
    <source>
        <dbReference type="ARBA" id="ARBA00004236"/>
    </source>
</evidence>
<dbReference type="PROSITE" id="PS50109">
    <property type="entry name" value="HIS_KIN"/>
    <property type="match status" value="1"/>
</dbReference>
<comment type="catalytic activity">
    <reaction evidence="1">
        <text>ATP + protein L-histidine = ADP + protein N-phospho-L-histidine.</text>
        <dbReference type="EC" id="2.7.13.3"/>
    </reaction>
</comment>
<evidence type="ECO:0000313" key="10">
    <source>
        <dbReference type="EMBL" id="MDV2474555.1"/>
    </source>
</evidence>
<dbReference type="EMBL" id="WBMO01000001">
    <property type="protein sequence ID" value="MDV2474555.1"/>
    <property type="molecule type" value="Genomic_DNA"/>
</dbReference>
<accession>A0ABU3WKQ4</accession>
<evidence type="ECO:0000256" key="6">
    <source>
        <dbReference type="ARBA" id="ARBA00022777"/>
    </source>
</evidence>
<dbReference type="SUPFAM" id="SSF47384">
    <property type="entry name" value="Homodimeric domain of signal transducing histidine kinase"/>
    <property type="match status" value="1"/>
</dbReference>
<dbReference type="Gene3D" id="3.30.565.10">
    <property type="entry name" value="Histidine kinase-like ATPase, C-terminal domain"/>
    <property type="match status" value="1"/>
</dbReference>
<dbReference type="InterPro" id="IPR005467">
    <property type="entry name" value="His_kinase_dom"/>
</dbReference>
<dbReference type="InterPro" id="IPR004358">
    <property type="entry name" value="Sig_transdc_His_kin-like_C"/>
</dbReference>
<dbReference type="InterPro" id="IPR050351">
    <property type="entry name" value="BphY/WalK/GraS-like"/>
</dbReference>
<dbReference type="Proteomes" id="UP001275440">
    <property type="component" value="Unassembled WGS sequence"/>
</dbReference>
<dbReference type="InterPro" id="IPR036097">
    <property type="entry name" value="HisK_dim/P_sf"/>
</dbReference>
<gene>
    <name evidence="10" type="ORF">F8M49_02400</name>
</gene>
<evidence type="ECO:0000256" key="5">
    <source>
        <dbReference type="ARBA" id="ARBA00022679"/>
    </source>
</evidence>
<evidence type="ECO:0000256" key="8">
    <source>
        <dbReference type="ARBA" id="ARBA00039401"/>
    </source>
</evidence>
<name>A0ABU3WKQ4_9NOCA</name>
<dbReference type="InterPro" id="IPR036890">
    <property type="entry name" value="HATPase_C_sf"/>
</dbReference>
<evidence type="ECO:0000256" key="1">
    <source>
        <dbReference type="ARBA" id="ARBA00000085"/>
    </source>
</evidence>
<keyword evidence="7" id="KW-0902">Two-component regulatory system</keyword>
<evidence type="ECO:0000256" key="7">
    <source>
        <dbReference type="ARBA" id="ARBA00023012"/>
    </source>
</evidence>
<keyword evidence="6 10" id="KW-0418">Kinase</keyword>
<keyword evidence="11" id="KW-1185">Reference proteome</keyword>
<dbReference type="Pfam" id="PF02518">
    <property type="entry name" value="HATPase_c"/>
    <property type="match status" value="1"/>
</dbReference>
<keyword evidence="4" id="KW-0597">Phosphoprotein</keyword>